<protein>
    <recommendedName>
        <fullName evidence="4">Tripartite tricarboxylate transporter TctB family protein</fullName>
    </recommendedName>
</protein>
<reference evidence="3" key="1">
    <citation type="journal article" date="2019" name="Int. J. Syst. Evol. Microbiol.">
        <title>The Global Catalogue of Microorganisms (GCM) 10K type strain sequencing project: providing services to taxonomists for standard genome sequencing and annotation.</title>
        <authorList>
            <consortium name="The Broad Institute Genomics Platform"/>
            <consortium name="The Broad Institute Genome Sequencing Center for Infectious Disease"/>
            <person name="Wu L."/>
            <person name="Ma J."/>
        </authorList>
    </citation>
    <scope>NUCLEOTIDE SEQUENCE [LARGE SCALE GENOMIC DNA]</scope>
    <source>
        <strain evidence="3">JCM 12125</strain>
    </source>
</reference>
<evidence type="ECO:0000313" key="3">
    <source>
        <dbReference type="Proteomes" id="UP001596152"/>
    </source>
</evidence>
<sequence>MTATTLEPVSNAAAPTLAVAAGRNLIAAGAIFGAANLFQWSVLSGAAHLHPALLSLSWPVAVTLFIVIVRRLRGLGGDHAIRAASWSRFSILAQIVAALSLAGASALTQNWELMRWMSPIGLGFYGLAFSIAVVRGGPKWLGGVALGSFVAAAGVAQLIGTPEQYLAYAAGLIAFALIPGAVLAFGRAR</sequence>
<evidence type="ECO:0000256" key="1">
    <source>
        <dbReference type="SAM" id="Phobius"/>
    </source>
</evidence>
<feature type="transmembrane region" description="Helical" evidence="1">
    <location>
        <begin position="113"/>
        <end position="133"/>
    </location>
</feature>
<proteinExistence type="predicted"/>
<name>A0ABW0FS49_9CAUL</name>
<feature type="transmembrane region" description="Helical" evidence="1">
    <location>
        <begin position="49"/>
        <end position="69"/>
    </location>
</feature>
<dbReference type="RefSeq" id="WP_374037534.1">
    <property type="nucleotide sequence ID" value="NZ_CP169082.1"/>
</dbReference>
<comment type="caution">
    <text evidence="2">The sequence shown here is derived from an EMBL/GenBank/DDBJ whole genome shotgun (WGS) entry which is preliminary data.</text>
</comment>
<evidence type="ECO:0008006" key="4">
    <source>
        <dbReference type="Google" id="ProtNLM"/>
    </source>
</evidence>
<gene>
    <name evidence="2" type="ORF">ACFPIE_09815</name>
</gene>
<feature type="transmembrane region" description="Helical" evidence="1">
    <location>
        <begin position="25"/>
        <end position="43"/>
    </location>
</feature>
<evidence type="ECO:0000313" key="2">
    <source>
        <dbReference type="EMBL" id="MFC5344211.1"/>
    </source>
</evidence>
<keyword evidence="3" id="KW-1185">Reference proteome</keyword>
<keyword evidence="1" id="KW-0472">Membrane</keyword>
<feature type="transmembrane region" description="Helical" evidence="1">
    <location>
        <begin position="140"/>
        <end position="159"/>
    </location>
</feature>
<dbReference type="Proteomes" id="UP001596152">
    <property type="component" value="Unassembled WGS sequence"/>
</dbReference>
<dbReference type="EMBL" id="JBHSLF010000019">
    <property type="protein sequence ID" value="MFC5344211.1"/>
    <property type="molecule type" value="Genomic_DNA"/>
</dbReference>
<feature type="transmembrane region" description="Helical" evidence="1">
    <location>
        <begin position="89"/>
        <end position="107"/>
    </location>
</feature>
<organism evidence="2 3">
    <name type="scientific">Brevundimonas staleyi</name>
    <dbReference type="NCBI Taxonomy" id="74326"/>
    <lineage>
        <taxon>Bacteria</taxon>
        <taxon>Pseudomonadati</taxon>
        <taxon>Pseudomonadota</taxon>
        <taxon>Alphaproteobacteria</taxon>
        <taxon>Caulobacterales</taxon>
        <taxon>Caulobacteraceae</taxon>
        <taxon>Brevundimonas</taxon>
    </lineage>
</organism>
<keyword evidence="1" id="KW-0812">Transmembrane</keyword>
<feature type="transmembrane region" description="Helical" evidence="1">
    <location>
        <begin position="165"/>
        <end position="186"/>
    </location>
</feature>
<keyword evidence="1" id="KW-1133">Transmembrane helix</keyword>
<accession>A0ABW0FS49</accession>